<dbReference type="AlphaFoldDB" id="A0AAV4HJE8"/>
<comment type="caution">
    <text evidence="1">The sequence shown here is derived from an EMBL/GenBank/DDBJ whole genome shotgun (WGS) entry which is preliminary data.</text>
</comment>
<name>A0AAV4HJE8_9GAST</name>
<gene>
    <name evidence="1" type="ORF">ElyMa_002732300</name>
</gene>
<organism evidence="1 2">
    <name type="scientific">Elysia marginata</name>
    <dbReference type="NCBI Taxonomy" id="1093978"/>
    <lineage>
        <taxon>Eukaryota</taxon>
        <taxon>Metazoa</taxon>
        <taxon>Spiralia</taxon>
        <taxon>Lophotrochozoa</taxon>
        <taxon>Mollusca</taxon>
        <taxon>Gastropoda</taxon>
        <taxon>Heterobranchia</taxon>
        <taxon>Euthyneura</taxon>
        <taxon>Panpulmonata</taxon>
        <taxon>Sacoglossa</taxon>
        <taxon>Placobranchoidea</taxon>
        <taxon>Plakobranchidae</taxon>
        <taxon>Elysia</taxon>
    </lineage>
</organism>
<dbReference type="EMBL" id="BMAT01005609">
    <property type="protein sequence ID" value="GFR96906.1"/>
    <property type="molecule type" value="Genomic_DNA"/>
</dbReference>
<sequence>MHWNHCTATLQNKDVVGRKPSPKSGCIKSWSGQILMDIDDILKRRSQYVEELFDVVRGPKKEFEMQSEKMNHNKTNGPGEIPVELFHALNETWLVHF</sequence>
<evidence type="ECO:0000313" key="2">
    <source>
        <dbReference type="Proteomes" id="UP000762676"/>
    </source>
</evidence>
<evidence type="ECO:0000313" key="1">
    <source>
        <dbReference type="EMBL" id="GFR96906.1"/>
    </source>
</evidence>
<keyword evidence="2" id="KW-1185">Reference proteome</keyword>
<proteinExistence type="predicted"/>
<reference evidence="1 2" key="1">
    <citation type="journal article" date="2021" name="Elife">
        <title>Chloroplast acquisition without the gene transfer in kleptoplastic sea slugs, Plakobranchus ocellatus.</title>
        <authorList>
            <person name="Maeda T."/>
            <person name="Takahashi S."/>
            <person name="Yoshida T."/>
            <person name="Shimamura S."/>
            <person name="Takaki Y."/>
            <person name="Nagai Y."/>
            <person name="Toyoda A."/>
            <person name="Suzuki Y."/>
            <person name="Arimoto A."/>
            <person name="Ishii H."/>
            <person name="Satoh N."/>
            <person name="Nishiyama T."/>
            <person name="Hasebe M."/>
            <person name="Maruyama T."/>
            <person name="Minagawa J."/>
            <person name="Obokata J."/>
            <person name="Shigenobu S."/>
        </authorList>
    </citation>
    <scope>NUCLEOTIDE SEQUENCE [LARGE SCALE GENOMIC DNA]</scope>
</reference>
<dbReference type="Proteomes" id="UP000762676">
    <property type="component" value="Unassembled WGS sequence"/>
</dbReference>
<protein>
    <submittedName>
        <fullName evidence="1">Uncharacterized protein</fullName>
    </submittedName>
</protein>
<accession>A0AAV4HJE8</accession>